<dbReference type="GO" id="GO:0042134">
    <property type="term" value="F:rRNA primary transcript binding"/>
    <property type="evidence" value="ECO:0007669"/>
    <property type="project" value="InterPro"/>
</dbReference>
<dbReference type="GO" id="GO:0006364">
    <property type="term" value="P:rRNA processing"/>
    <property type="evidence" value="ECO:0007669"/>
    <property type="project" value="InterPro"/>
</dbReference>
<comment type="caution">
    <text evidence="2">The sequence shown here is derived from an EMBL/GenBank/DDBJ whole genome shotgun (WGS) entry which is preliminary data.</text>
</comment>
<dbReference type="GO" id="GO:0032040">
    <property type="term" value="C:small-subunit processome"/>
    <property type="evidence" value="ECO:0007669"/>
    <property type="project" value="TreeGrafter"/>
</dbReference>
<dbReference type="GO" id="GO:0005654">
    <property type="term" value="C:nucleoplasm"/>
    <property type="evidence" value="ECO:0007669"/>
    <property type="project" value="UniProtKB-ARBA"/>
</dbReference>
<dbReference type="SUPFAM" id="SSF52954">
    <property type="entry name" value="Class II aaRS ABD-related"/>
    <property type="match status" value="1"/>
</dbReference>
<dbReference type="AlphaFoldDB" id="W7TQC1"/>
<accession>W7TQC1</accession>
<dbReference type="GO" id="GO:0034457">
    <property type="term" value="C:Mpp10 complex"/>
    <property type="evidence" value="ECO:0007669"/>
    <property type="project" value="UniProtKB-ARBA"/>
</dbReference>
<evidence type="ECO:0000313" key="3">
    <source>
        <dbReference type="Proteomes" id="UP000019335"/>
    </source>
</evidence>
<evidence type="ECO:0000259" key="1">
    <source>
        <dbReference type="PROSITE" id="PS50833"/>
    </source>
</evidence>
<reference evidence="2 3" key="1">
    <citation type="journal article" date="2014" name="Mol. Plant">
        <title>Chromosome Scale Genome Assembly and Transcriptome Profiling of Nannochloropsis gaditana in Nitrogen Depletion.</title>
        <authorList>
            <person name="Corteggiani Carpinelli E."/>
            <person name="Telatin A."/>
            <person name="Vitulo N."/>
            <person name="Forcato C."/>
            <person name="D'Angelo M."/>
            <person name="Schiavon R."/>
            <person name="Vezzi A."/>
            <person name="Giacometti G.M."/>
            <person name="Morosinotto T."/>
            <person name="Valle G."/>
        </authorList>
    </citation>
    <scope>NUCLEOTIDE SEQUENCE [LARGE SCALE GENOMIC DNA]</scope>
    <source>
        <strain evidence="2 3">B-31</strain>
    </source>
</reference>
<dbReference type="PROSITE" id="PS50833">
    <property type="entry name" value="BRIX"/>
    <property type="match status" value="1"/>
</dbReference>
<proteinExistence type="predicted"/>
<protein>
    <submittedName>
        <fullName evidence="2">Brix domain protein</fullName>
    </submittedName>
</protein>
<dbReference type="EMBL" id="AZIL01000352">
    <property type="protein sequence ID" value="EWM28262.1"/>
    <property type="molecule type" value="Genomic_DNA"/>
</dbReference>
<dbReference type="InterPro" id="IPR007109">
    <property type="entry name" value="Brix"/>
</dbReference>
<gene>
    <name evidence="2" type="ORF">Naga_100004g57</name>
</gene>
<dbReference type="GO" id="GO:0042274">
    <property type="term" value="P:ribosomal small subunit biogenesis"/>
    <property type="evidence" value="ECO:0007669"/>
    <property type="project" value="UniProtKB-ARBA"/>
</dbReference>
<dbReference type="PANTHER" id="PTHR22734:SF2">
    <property type="entry name" value="U3 SMALL NUCLEOLAR RIBONUCLEOPROTEIN PROTEIN IMP4"/>
    <property type="match status" value="1"/>
</dbReference>
<dbReference type="PANTHER" id="PTHR22734">
    <property type="entry name" value="U3 SMALL NUCLEOLAR RIBONUCLEOPROTEIN PROTEIN IMP4"/>
    <property type="match status" value="1"/>
</dbReference>
<dbReference type="Gene3D" id="3.40.50.10480">
    <property type="entry name" value="Probable brix-domain ribosomal biogenesis protein"/>
    <property type="match status" value="1"/>
</dbReference>
<name>W7TQC1_9STRA</name>
<dbReference type="OrthoDB" id="10253204at2759"/>
<dbReference type="InterPro" id="IPR044281">
    <property type="entry name" value="IMP4/RPF1"/>
</dbReference>
<organism evidence="2 3">
    <name type="scientific">Nannochloropsis gaditana</name>
    <dbReference type="NCBI Taxonomy" id="72520"/>
    <lineage>
        <taxon>Eukaryota</taxon>
        <taxon>Sar</taxon>
        <taxon>Stramenopiles</taxon>
        <taxon>Ochrophyta</taxon>
        <taxon>Eustigmatophyceae</taxon>
        <taxon>Eustigmatales</taxon>
        <taxon>Monodopsidaceae</taxon>
        <taxon>Nannochloropsis</taxon>
    </lineage>
</organism>
<sequence>MHCPWLRRTATKQIYLTLHRTRSHSGAKQLSPPLCEFFLQVLMSTIRRQTRLRKEYLYRKSLEGKEKAAYERKQQIRNALQEGKPIPTELRGEEGNWRHEINLEDDITARPHNHIDDEYGLAGTRDPKVCVTTSRDPSSRLKQFMKEVKLIFPNAQAVNRGNTKVPELVEACRTHDFTDIVVVQETRGQPDGLLVCHLPLGPTAYFTISNVVMRHDIEDRAAVSEAYPHLILEGFVSTLGRRVADILKFTFPAPRPASQRVVTFANEDDHIVFRHHTFEKAPGTKGEVTLKEIGPRFDLTVFQVKLGTLEQTDAETEFVFRPYMNTAKKRRLL</sequence>
<dbReference type="GO" id="GO:0030515">
    <property type="term" value="F:snoRNA binding"/>
    <property type="evidence" value="ECO:0007669"/>
    <property type="project" value="TreeGrafter"/>
</dbReference>
<keyword evidence="3" id="KW-1185">Reference proteome</keyword>
<dbReference type="Pfam" id="PF04427">
    <property type="entry name" value="Brix"/>
    <property type="match status" value="1"/>
</dbReference>
<feature type="domain" description="Brix" evidence="1">
    <location>
        <begin position="127"/>
        <end position="310"/>
    </location>
</feature>
<dbReference type="FunFam" id="3.40.50.10480:FF:000001">
    <property type="entry name" value="IMP4, U3 small nucleolar ribonucleoprotein"/>
    <property type="match status" value="1"/>
</dbReference>
<dbReference type="Proteomes" id="UP000019335">
    <property type="component" value="Chromosome 5"/>
</dbReference>
<evidence type="ECO:0000313" key="2">
    <source>
        <dbReference type="EMBL" id="EWM28262.1"/>
    </source>
</evidence>
<dbReference type="SMART" id="SM00879">
    <property type="entry name" value="Brix"/>
    <property type="match status" value="1"/>
</dbReference>